<dbReference type="InterPro" id="IPR003615">
    <property type="entry name" value="HNH_nuc"/>
</dbReference>
<feature type="domain" description="AAA+ ATPase" evidence="1">
    <location>
        <begin position="202"/>
        <end position="339"/>
    </location>
</feature>
<dbReference type="SMART" id="SM00382">
    <property type="entry name" value="AAA"/>
    <property type="match status" value="1"/>
</dbReference>
<dbReference type="InterPro" id="IPR003959">
    <property type="entry name" value="ATPase_AAA_core"/>
</dbReference>
<dbReference type="GO" id="GO:0005524">
    <property type="term" value="F:ATP binding"/>
    <property type="evidence" value="ECO:0007669"/>
    <property type="project" value="InterPro"/>
</dbReference>
<dbReference type="Pfam" id="PF01844">
    <property type="entry name" value="HNH"/>
    <property type="match status" value="1"/>
</dbReference>
<dbReference type="OrthoDB" id="9802640at2"/>
<dbReference type="Pfam" id="PF00004">
    <property type="entry name" value="AAA"/>
    <property type="match status" value="1"/>
</dbReference>
<evidence type="ECO:0000313" key="2">
    <source>
        <dbReference type="EMBL" id="TDE03040.1"/>
    </source>
</evidence>
<name>A0A4R5CUD9_9FLAO</name>
<dbReference type="AlphaFoldDB" id="A0A4R5CUD9"/>
<dbReference type="GO" id="GO:0003676">
    <property type="term" value="F:nucleic acid binding"/>
    <property type="evidence" value="ECO:0007669"/>
    <property type="project" value="InterPro"/>
</dbReference>
<sequence>MRKDSEKRLLELGFDTDLIQKIDSKSLNISSLKPMSKHALLKAGFTNDEVELIYSKTKRDPISDEVLDAVLSKSGEVCCYCSDGISTRPFHIHHIDEYHVSRNNDEDNLALVCPNDHANIHAKKITIEEQKAIKKVWENLWSIAQEYKTKGIAFPFGAFEIIDYSVKGNITDVFSFSSPKGSVCLQLAKGYLSDHCLMTIEKENKLILAGGSGSGKTTLAKGIAGHIKDAIVFKYVVSDKSSVEIAKEISQFLTLAQKTLVLIIDDANTKLKTEQIESILQFAKKEQKIILVNTRNSFSSEGNLEQHFPNCVEHISWPILREEVIAAILESETEIISYLAQNEINYHNGDRIGYGVLDQHLNRVAESYAKSTDTVWQFIFMLGGGLLRISKMFTELQAEDRFDLVVLYISIKQIAKVEEGSSIDEIIELYSRNSILKKQSVPTKEWLKDKLNHLCHRRILVESRGMFKTVHREFSKSFIENAYFMNRTGCSELLDEVFKDFTKAREIMILWSWLKYGQANDYTKRWSASLTIDQWKSLTNETIKHGLPILSILARHLHTTTLPGHSKIANEVFKDKADKIADLIDNGDESTLYYFNEMGATLQYHCKEVIKPIMDKIDSDKFADLIKNSDVEAFHYLPWLFNTISIGHLEWVVNFQSKLSFMDFQRIIERNEKGKIDLIYDLISFYRNYIGNIKRSEFKYLVDKISLQIKACSLQEIRFPQLFISGLTELIFFEKEVNQIVNSIDFNRVKKDFEEATPRYWGSLSSISMLGEYGTNSFSRDFVDALDLNKVVSNIEKHYEANLHEFRVLMYQLAYGSDSTKKEYAKALQPMVEHVMQRFTEKEDHEDILKAFYNLDIELGKESCKKLNKAVPKARKKIKKPSDKRKSKLGIAATEKSGEEYVMLESLISLRKEESKQED</sequence>
<dbReference type="Proteomes" id="UP000294644">
    <property type="component" value="Unassembled WGS sequence"/>
</dbReference>
<proteinExistence type="predicted"/>
<dbReference type="EMBL" id="SMFN01000013">
    <property type="protein sequence ID" value="TDE03040.1"/>
    <property type="molecule type" value="Genomic_DNA"/>
</dbReference>
<dbReference type="GO" id="GO:0016887">
    <property type="term" value="F:ATP hydrolysis activity"/>
    <property type="evidence" value="ECO:0007669"/>
    <property type="project" value="InterPro"/>
</dbReference>
<evidence type="ECO:0000259" key="1">
    <source>
        <dbReference type="SMART" id="SM00382"/>
    </source>
</evidence>
<dbReference type="InterPro" id="IPR002711">
    <property type="entry name" value="HNH"/>
</dbReference>
<dbReference type="CDD" id="cd00085">
    <property type="entry name" value="HNHc"/>
    <property type="match status" value="1"/>
</dbReference>
<protein>
    <submittedName>
        <fullName evidence="2">AAA family ATPase</fullName>
    </submittedName>
</protein>
<dbReference type="Gene3D" id="3.40.50.300">
    <property type="entry name" value="P-loop containing nucleotide triphosphate hydrolases"/>
    <property type="match status" value="1"/>
</dbReference>
<organism evidence="2 3">
    <name type="scientific">Flavobacterium sandaracinum</name>
    <dbReference type="NCBI Taxonomy" id="2541733"/>
    <lineage>
        <taxon>Bacteria</taxon>
        <taxon>Pseudomonadati</taxon>
        <taxon>Bacteroidota</taxon>
        <taxon>Flavobacteriia</taxon>
        <taxon>Flavobacteriales</taxon>
        <taxon>Flavobacteriaceae</taxon>
        <taxon>Flavobacterium</taxon>
    </lineage>
</organism>
<accession>A0A4R5CUD9</accession>
<comment type="caution">
    <text evidence="2">The sequence shown here is derived from an EMBL/GenBank/DDBJ whole genome shotgun (WGS) entry which is preliminary data.</text>
</comment>
<reference evidence="2 3" key="1">
    <citation type="submission" date="2019-03" db="EMBL/GenBank/DDBJ databases">
        <title>Flavobacterium LB-D12 sp. nov., isolated from arctic soil.</title>
        <authorList>
            <person name="Chaudhary D.K."/>
        </authorList>
    </citation>
    <scope>NUCLEOTIDE SEQUENCE [LARGE SCALE GENOMIC DNA]</scope>
    <source>
        <strain evidence="2 3">LB-D12</strain>
    </source>
</reference>
<dbReference type="InterPro" id="IPR003593">
    <property type="entry name" value="AAA+_ATPase"/>
</dbReference>
<dbReference type="GO" id="GO:0004519">
    <property type="term" value="F:endonuclease activity"/>
    <property type="evidence" value="ECO:0007669"/>
    <property type="project" value="InterPro"/>
</dbReference>
<dbReference type="SUPFAM" id="SSF52540">
    <property type="entry name" value="P-loop containing nucleoside triphosphate hydrolases"/>
    <property type="match status" value="1"/>
</dbReference>
<gene>
    <name evidence="2" type="ORF">E0F91_11725</name>
</gene>
<dbReference type="InterPro" id="IPR027417">
    <property type="entry name" value="P-loop_NTPase"/>
</dbReference>
<dbReference type="RefSeq" id="WP_132066685.1">
    <property type="nucleotide sequence ID" value="NZ_SMFN01000013.1"/>
</dbReference>
<dbReference type="Gene3D" id="1.10.30.50">
    <property type="match status" value="1"/>
</dbReference>
<dbReference type="GO" id="GO:0008270">
    <property type="term" value="F:zinc ion binding"/>
    <property type="evidence" value="ECO:0007669"/>
    <property type="project" value="InterPro"/>
</dbReference>
<keyword evidence="3" id="KW-1185">Reference proteome</keyword>
<evidence type="ECO:0000313" key="3">
    <source>
        <dbReference type="Proteomes" id="UP000294644"/>
    </source>
</evidence>